<dbReference type="PROSITE" id="PS01359">
    <property type="entry name" value="ZF_PHD_1"/>
    <property type="match status" value="1"/>
</dbReference>
<feature type="compositionally biased region" description="Gly residues" evidence="5">
    <location>
        <begin position="167"/>
        <end position="177"/>
    </location>
</feature>
<evidence type="ECO:0000256" key="4">
    <source>
        <dbReference type="PROSITE-ProRule" id="PRU00146"/>
    </source>
</evidence>
<feature type="region of interest" description="Disordered" evidence="5">
    <location>
        <begin position="1422"/>
        <end position="1469"/>
    </location>
</feature>
<feature type="compositionally biased region" description="Low complexity" evidence="5">
    <location>
        <begin position="492"/>
        <end position="510"/>
    </location>
</feature>
<feature type="compositionally biased region" description="Basic and acidic residues" evidence="5">
    <location>
        <begin position="790"/>
        <end position="802"/>
    </location>
</feature>
<accession>A0A2U3EJJ4</accession>
<keyword evidence="1" id="KW-0479">Metal-binding</keyword>
<dbReference type="CDD" id="cd15535">
    <property type="entry name" value="PHD1_Rco1"/>
    <property type="match status" value="1"/>
</dbReference>
<feature type="compositionally biased region" description="Pro residues" evidence="5">
    <location>
        <begin position="290"/>
        <end position="299"/>
    </location>
</feature>
<name>A0A2U3EJJ4_PURLI</name>
<dbReference type="InterPro" id="IPR052819">
    <property type="entry name" value="Chromatin_regulatory_protein"/>
</dbReference>
<feature type="compositionally biased region" description="Polar residues" evidence="5">
    <location>
        <begin position="61"/>
        <end position="79"/>
    </location>
</feature>
<evidence type="ECO:0000313" key="8">
    <source>
        <dbReference type="Proteomes" id="UP000245956"/>
    </source>
</evidence>
<dbReference type="Proteomes" id="UP000245956">
    <property type="component" value="Unassembled WGS sequence"/>
</dbReference>
<dbReference type="Gene3D" id="3.30.40.10">
    <property type="entry name" value="Zinc/RING finger domain, C3HC4 (zinc finger)"/>
    <property type="match status" value="2"/>
</dbReference>
<feature type="region of interest" description="Disordered" evidence="5">
    <location>
        <begin position="1"/>
        <end position="181"/>
    </location>
</feature>
<sequence length="1469" mass="156171">MSRLHDTPQLSAHRPPWSTVLPLTGMPPACPPSASSAVPSLHQKKPRPPPPKPVLDPSIHHQPSFTSPFPRQTTASNAPETRDPAAGTHAAAIETSENPPPRRGVRHRLHRGAAPIPWPTTGGRARTRRSDSPPDSDAIMSSNARASRSASRYSSPAHPPHATATGGLNGSLEGGSKGPVNEGSRAFMARWLEPSVQAKPSFEEAGLMRYGVLETMAPLGAMPKPKKPAGETGGTVVRKIILRPSGSAANASSSATITAAAAAAAAAPATTAAQDDPKPDSQRAQQQSPPTSPPPPPVSPVQVAPAPSRRKSLPTAKVVEAEDDDDYDPKGEKARRRRSKRVSMPARKARRGSVIMAKTETPVRSTPKKRPARVDPEDRAFTDKVVEAAVDEALKHYRYPTAWALRTLYDERCDEAEFVAMVEDVFKQTADAETMQEFSRLLEEKKREGKRDNQGCYYFVPPTTNSRFTPHKPKPAPYAGLLRNGGDDDSAAAETTPGAGEATAAATPGAGERRAAKKAKFSHTSADAITGTAPATAPATTPRKAGSASKVGAVVNVRTPRSSRSKRHARRESGSSISSLSSAMSLSSPEMGAASVRGAMAATVTARTKIKIPRSTTASAATGTRAASGQQRRTGRHRGRGNDGDEDGNGNIATTNGDDDYDVIQNSPSLKLRRGAAGGVAGAATTPGPAGPQSHHHADAPKSQPITTRGKTLASSKQHAVSNASESNSPTLPPHHRSSGRTRSHRTPAVDDASTMPGRLTTSYASELFPNLPVKAASSSTKAAQNPAKDPMHGAEDDDPFWDRRRDARRVTNGYAAQESAVRGSQEEAAVATPVRTTRKTRQSLAAAAAPPSTRATRSASKRPAEDVVERTDSPAAFSWQGDGGSVLGSRAATPTTLRPAKKQRTGLRVKSSPVKKKGGTAAGVPRSLGEANATLNNGAPKDSVSHVSLIHPRVYALHGTRPGLLAMPIASAHAFPSKAQPGADLARLASPGARFGRTAADCFGGGRNARRPDKDATTHQGNLLVAAINPTSDNDEYCSACGNAGDVVCCDGCPRSFHFECVDMVPSEDLPDEWYCNECLIRRFPSRVPVHKGIFASALNNLEKSIPRAFSLPKRVQNRFEGVKAGADGDYEDVVVNRTAKKRNGYDELPDFFKQREDGQAVLCHACQKPATEIRSIIPCSACPLYWHIDCLDPPLAVPPVLKTWRCPAHVDDILIEVPSLAPAHRFRKVKAAQAIAPALSRGLKNNGHIEIEWSEEADDADDSGWPDAQSFGRTYKLPAKGVVLDFIEQLRHQGAGYGSRRNESKRVPYPSPPTQRDSSCPLPGSALERKVEEMQVSLNLIGLQQKRSDGINQLTSALLSATDQSVLSLMAKANADNIASGNLTDDDKQGLRATLAQMEAMSARIRQVLGDDKPLHDNAARAADARTPVSEPPGIHESSEKLEQLPPVTEPTPPSTIDHAEGSMDLD</sequence>
<protein>
    <submittedName>
        <fullName evidence="7">Essential subunit of the histone deacetylase Rpd3S complex</fullName>
    </submittedName>
</protein>
<dbReference type="SUPFAM" id="SSF57903">
    <property type="entry name" value="FYVE/PHD zinc finger"/>
    <property type="match status" value="2"/>
</dbReference>
<dbReference type="InterPro" id="IPR013083">
    <property type="entry name" value="Znf_RING/FYVE/PHD"/>
</dbReference>
<dbReference type="InterPro" id="IPR019787">
    <property type="entry name" value="Znf_PHD-finger"/>
</dbReference>
<dbReference type="Pfam" id="PF00628">
    <property type="entry name" value="PHD"/>
    <property type="match status" value="2"/>
</dbReference>
<dbReference type="InterPro" id="IPR001965">
    <property type="entry name" value="Znf_PHD"/>
</dbReference>
<feature type="compositionally biased region" description="Low complexity" evidence="5">
    <location>
        <begin position="846"/>
        <end position="859"/>
    </location>
</feature>
<reference evidence="7 8" key="1">
    <citation type="journal article" date="2016" name="Front. Microbiol.">
        <title>Genome and transcriptome sequences reveal the specific parasitism of the nematophagous Purpureocillium lilacinum 36-1.</title>
        <authorList>
            <person name="Xie J."/>
            <person name="Li S."/>
            <person name="Mo C."/>
            <person name="Xiao X."/>
            <person name="Peng D."/>
            <person name="Wang G."/>
            <person name="Xiao Y."/>
        </authorList>
    </citation>
    <scope>NUCLEOTIDE SEQUENCE [LARGE SCALE GENOMIC DNA]</scope>
    <source>
        <strain evidence="7 8">36-1</strain>
    </source>
</reference>
<feature type="region of interest" description="Disordered" evidence="5">
    <location>
        <begin position="607"/>
        <end position="802"/>
    </location>
</feature>
<feature type="region of interest" description="Disordered" evidence="5">
    <location>
        <begin position="268"/>
        <end position="351"/>
    </location>
</feature>
<dbReference type="GO" id="GO:0006357">
    <property type="term" value="P:regulation of transcription by RNA polymerase II"/>
    <property type="evidence" value="ECO:0007669"/>
    <property type="project" value="TreeGrafter"/>
</dbReference>
<evidence type="ECO:0000256" key="2">
    <source>
        <dbReference type="ARBA" id="ARBA00022771"/>
    </source>
</evidence>
<organism evidence="7 8">
    <name type="scientific">Purpureocillium lilacinum</name>
    <name type="common">Paecilomyces lilacinus</name>
    <dbReference type="NCBI Taxonomy" id="33203"/>
    <lineage>
        <taxon>Eukaryota</taxon>
        <taxon>Fungi</taxon>
        <taxon>Dikarya</taxon>
        <taxon>Ascomycota</taxon>
        <taxon>Pezizomycotina</taxon>
        <taxon>Sordariomycetes</taxon>
        <taxon>Hypocreomycetidae</taxon>
        <taxon>Hypocreales</taxon>
        <taxon>Ophiocordycipitaceae</taxon>
        <taxon>Purpureocillium</taxon>
    </lineage>
</organism>
<dbReference type="GO" id="GO:0032221">
    <property type="term" value="C:Rpd3S complex"/>
    <property type="evidence" value="ECO:0007669"/>
    <property type="project" value="TreeGrafter"/>
</dbReference>
<feature type="region of interest" description="Disordered" evidence="5">
    <location>
        <begin position="463"/>
        <end position="586"/>
    </location>
</feature>
<feature type="compositionally biased region" description="Basic and acidic residues" evidence="5">
    <location>
        <begin position="1460"/>
        <end position="1469"/>
    </location>
</feature>
<feature type="compositionally biased region" description="Low complexity" evidence="5">
    <location>
        <begin position="532"/>
        <end position="542"/>
    </location>
</feature>
<feature type="compositionally biased region" description="Polar residues" evidence="5">
    <location>
        <begin position="704"/>
        <end position="730"/>
    </location>
</feature>
<feature type="compositionally biased region" description="Low complexity" evidence="5">
    <location>
        <begin position="614"/>
        <end position="629"/>
    </location>
</feature>
<feature type="compositionally biased region" description="Low complexity" evidence="5">
    <location>
        <begin position="682"/>
        <end position="692"/>
    </location>
</feature>
<dbReference type="GO" id="GO:0008270">
    <property type="term" value="F:zinc ion binding"/>
    <property type="evidence" value="ECO:0007669"/>
    <property type="project" value="UniProtKB-KW"/>
</dbReference>
<feature type="compositionally biased region" description="Basic residues" evidence="5">
    <location>
        <begin position="900"/>
        <end position="919"/>
    </location>
</feature>
<dbReference type="EMBL" id="LCWV01000003">
    <property type="protein sequence ID" value="PWI74610.1"/>
    <property type="molecule type" value="Genomic_DNA"/>
</dbReference>
<dbReference type="PROSITE" id="PS50016">
    <property type="entry name" value="ZF_PHD_2"/>
    <property type="match status" value="1"/>
</dbReference>
<dbReference type="InterPro" id="IPR019786">
    <property type="entry name" value="Zinc_finger_PHD-type_CS"/>
</dbReference>
<gene>
    <name evidence="7" type="ORF">PCL_07924</name>
</gene>
<evidence type="ECO:0000256" key="5">
    <source>
        <dbReference type="SAM" id="MobiDB-lite"/>
    </source>
</evidence>
<proteinExistence type="predicted"/>
<feature type="compositionally biased region" description="Low complexity" evidence="5">
    <location>
        <begin position="574"/>
        <end position="586"/>
    </location>
</feature>
<feature type="compositionally biased region" description="Low complexity" evidence="5">
    <location>
        <begin position="141"/>
        <end position="162"/>
    </location>
</feature>
<feature type="domain" description="PHD-type" evidence="6">
    <location>
        <begin position="1036"/>
        <end position="1083"/>
    </location>
</feature>
<dbReference type="PANTHER" id="PTHR47636:SF1">
    <property type="entry name" value="TRANSCRIPTIONAL REGULATORY PROTEIN RCO1"/>
    <property type="match status" value="1"/>
</dbReference>
<evidence type="ECO:0000259" key="6">
    <source>
        <dbReference type="PROSITE" id="PS50016"/>
    </source>
</evidence>
<evidence type="ECO:0000256" key="1">
    <source>
        <dbReference type="ARBA" id="ARBA00022723"/>
    </source>
</evidence>
<feature type="region of interest" description="Disordered" evidence="5">
    <location>
        <begin position="1297"/>
        <end position="1326"/>
    </location>
</feature>
<keyword evidence="2 4" id="KW-0863">Zinc-finger</keyword>
<feature type="compositionally biased region" description="Basic residues" evidence="5">
    <location>
        <begin position="734"/>
        <end position="746"/>
    </location>
</feature>
<evidence type="ECO:0000256" key="3">
    <source>
        <dbReference type="ARBA" id="ARBA00022833"/>
    </source>
</evidence>
<evidence type="ECO:0000313" key="7">
    <source>
        <dbReference type="EMBL" id="PWI74610.1"/>
    </source>
</evidence>
<keyword evidence="3" id="KW-0862">Zinc</keyword>
<dbReference type="PANTHER" id="PTHR47636">
    <property type="entry name" value="TRANSCRIPTIONAL REGULATORY PROTEIN RCO1"/>
    <property type="match status" value="1"/>
</dbReference>
<feature type="region of interest" description="Disordered" evidence="5">
    <location>
        <begin position="815"/>
        <end position="941"/>
    </location>
</feature>
<dbReference type="CDD" id="cd15534">
    <property type="entry name" value="PHD2_PHF12_Rco1"/>
    <property type="match status" value="1"/>
</dbReference>
<feature type="compositionally biased region" description="Basic residues" evidence="5">
    <location>
        <begin position="561"/>
        <end position="570"/>
    </location>
</feature>
<feature type="compositionally biased region" description="Basic and acidic residues" evidence="5">
    <location>
        <begin position="863"/>
        <end position="873"/>
    </location>
</feature>
<dbReference type="InterPro" id="IPR011011">
    <property type="entry name" value="Znf_FYVE_PHD"/>
</dbReference>
<feature type="compositionally biased region" description="Basic residues" evidence="5">
    <location>
        <begin position="333"/>
        <end position="351"/>
    </location>
</feature>
<comment type="caution">
    <text evidence="7">The sequence shown here is derived from an EMBL/GenBank/DDBJ whole genome shotgun (WGS) entry which is preliminary data.</text>
</comment>
<dbReference type="SMART" id="SM00249">
    <property type="entry name" value="PHD"/>
    <property type="match status" value="2"/>
</dbReference>